<keyword evidence="5 13" id="KW-0547">Nucleotide-binding</keyword>
<feature type="binding site" evidence="14">
    <location>
        <position position="41"/>
    </location>
    <ligand>
        <name>1D-myo-inositol 1,3,4-trisphosphate</name>
        <dbReference type="ChEBI" id="CHEBI:58414"/>
    </ligand>
</feature>
<comment type="catalytic activity">
    <reaction evidence="12">
        <text>1D-myo-inositol 3,4,6-trisphosphate + ATP = 1D-myo-inositol 1,3,4,6-tetrakisphosphate + ADP + H(+)</text>
        <dbReference type="Rhea" id="RHEA:70287"/>
        <dbReference type="ChEBI" id="CHEBI:15378"/>
        <dbReference type="ChEBI" id="CHEBI:30616"/>
        <dbReference type="ChEBI" id="CHEBI:57660"/>
        <dbReference type="ChEBI" id="CHEBI:189099"/>
        <dbReference type="ChEBI" id="CHEBI:456216"/>
    </reaction>
    <physiologicalReaction direction="left-to-right" evidence="12">
        <dbReference type="Rhea" id="RHEA:70288"/>
    </physiologicalReaction>
</comment>
<comment type="catalytic activity">
    <reaction evidence="9">
        <text>1D-myo-inositol 3,4,5,6-tetrakisphosphate + ATP = 1D-myo-inositol 1,3,4,5,6-pentakisphosphate + ADP + H(+)</text>
        <dbReference type="Rhea" id="RHEA:12452"/>
        <dbReference type="ChEBI" id="CHEBI:15378"/>
        <dbReference type="ChEBI" id="CHEBI:30616"/>
        <dbReference type="ChEBI" id="CHEBI:57539"/>
        <dbReference type="ChEBI" id="CHEBI:57733"/>
        <dbReference type="ChEBI" id="CHEBI:456216"/>
        <dbReference type="EC" id="2.7.1.134"/>
    </reaction>
    <physiologicalReaction direction="left-to-right" evidence="9">
        <dbReference type="Rhea" id="RHEA:12453"/>
    </physiologicalReaction>
    <physiologicalReaction direction="right-to-left" evidence="9">
        <dbReference type="Rhea" id="RHEA:12454"/>
    </physiologicalReaction>
</comment>
<dbReference type="OMA" id="VADMFMV"/>
<feature type="compositionally biased region" description="Basic and acidic residues" evidence="16">
    <location>
        <begin position="1"/>
        <end position="21"/>
    </location>
</feature>
<evidence type="ECO:0000256" key="11">
    <source>
        <dbReference type="ARBA" id="ARBA00051366"/>
    </source>
</evidence>
<feature type="binding site" evidence="15">
    <location>
        <position position="305"/>
    </location>
    <ligand>
        <name>Mg(2+)</name>
        <dbReference type="ChEBI" id="CHEBI:18420"/>
        <label>2</label>
    </ligand>
</feature>
<dbReference type="GO" id="GO:0047325">
    <property type="term" value="F:inositol-3,4,5,6-tetrakisphosphate 1-kinase activity"/>
    <property type="evidence" value="ECO:0007669"/>
    <property type="project" value="UniProtKB-EC"/>
</dbReference>
<evidence type="ECO:0000256" key="4">
    <source>
        <dbReference type="ARBA" id="ARBA00022723"/>
    </source>
</evidence>
<dbReference type="GO" id="GO:0005737">
    <property type="term" value="C:cytoplasm"/>
    <property type="evidence" value="ECO:0007669"/>
    <property type="project" value="TreeGrafter"/>
</dbReference>
<keyword evidence="3 13" id="KW-0808">Transferase</keyword>
<evidence type="ECO:0000256" key="16">
    <source>
        <dbReference type="SAM" id="MobiDB-lite"/>
    </source>
</evidence>
<comment type="catalytic activity">
    <reaction evidence="10">
        <text>1D-myo-inositol 1,3,4-trisphosphate + ATP = 1D-myo-inositol 1,3,4,5-tetrakisphosphate + ADP + H(+)</text>
        <dbReference type="Rhea" id="RHEA:13253"/>
        <dbReference type="ChEBI" id="CHEBI:15378"/>
        <dbReference type="ChEBI" id="CHEBI:30616"/>
        <dbReference type="ChEBI" id="CHEBI:57895"/>
        <dbReference type="ChEBI" id="CHEBI:58414"/>
        <dbReference type="ChEBI" id="CHEBI:456216"/>
        <dbReference type="EC" id="2.7.1.159"/>
    </reaction>
    <physiologicalReaction direction="left-to-right" evidence="10">
        <dbReference type="Rhea" id="RHEA:13254"/>
    </physiologicalReaction>
</comment>
<comment type="subunit">
    <text evidence="2 13">Monomer.</text>
</comment>
<evidence type="ECO:0000256" key="5">
    <source>
        <dbReference type="ARBA" id="ARBA00022741"/>
    </source>
</evidence>
<dbReference type="InterPro" id="IPR041429">
    <property type="entry name" value="ITPK1_N"/>
</dbReference>
<feature type="binding site" evidence="14">
    <location>
        <position position="311"/>
    </location>
    <ligand>
        <name>1D-myo-inositol 1,3,4-trisphosphate</name>
        <dbReference type="ChEBI" id="CHEBI:58414"/>
    </ligand>
</feature>
<keyword evidence="19" id="KW-1185">Reference proteome</keyword>
<dbReference type="InterPro" id="IPR011761">
    <property type="entry name" value="ATP-grasp"/>
</dbReference>
<evidence type="ECO:0000256" key="9">
    <source>
        <dbReference type="ARBA" id="ARBA00033645"/>
    </source>
</evidence>
<comment type="cofactor">
    <cofactor evidence="13 15">
        <name>Mg(2+)</name>
        <dbReference type="ChEBI" id="CHEBI:18420"/>
    </cofactor>
    <text evidence="13 15">Binds 2 magnesium ions per subunit.</text>
</comment>
<comment type="similarity">
    <text evidence="1 13">Belongs to the ITPK1 family.</text>
</comment>
<proteinExistence type="inferred from homology"/>
<feature type="binding site" evidence="14">
    <location>
        <position position="225"/>
    </location>
    <ligand>
        <name>ATP</name>
        <dbReference type="ChEBI" id="CHEBI:30616"/>
    </ligand>
</feature>
<dbReference type="InterPro" id="IPR040464">
    <property type="entry name" value="InsP(3)kin_ATP-grasp"/>
</dbReference>
<feature type="binding site" evidence="14">
    <location>
        <begin position="199"/>
        <end position="210"/>
    </location>
    <ligand>
        <name>ATP</name>
        <dbReference type="ChEBI" id="CHEBI:30616"/>
    </ligand>
</feature>
<evidence type="ECO:0000256" key="7">
    <source>
        <dbReference type="ARBA" id="ARBA00022840"/>
    </source>
</evidence>
<keyword evidence="8 13" id="KW-0460">Magnesium</keyword>
<sequence length="342" mass="38571">MKLTDEAMRNKDSIGDQHEADCGEAGATPPIVVGYALTPKKITSFMQPKLENLARSKGITFVAIDQNRPLSDQGPFDVVMHKLRGTEWYQALEDFRQDHPEVTILDPPESIEHLRNRESMLQDVDDMKLSDSCGVVGVPRQLVVTADDSSVFDVVTKAGLNLPLVAKPLVADGSQKFHELSLAYDQNSLCELEPPLVLQEFVNHGGILFKVYVVGEAIKVVRRYSLPNVTKSELSKISGVFRFPRVSCAAASAEDADLDPEVAELPPQPLLERLAKELRRRLGLQLFNLDIIREYGTRDRFYVIDINYFPGYGKMPDYELIFTDFLLSFRRIKHNKFPHNIN</sequence>
<dbReference type="PIRSF" id="PIRSF038186">
    <property type="entry name" value="ITPK"/>
    <property type="match status" value="1"/>
</dbReference>
<feature type="domain" description="ATP-grasp" evidence="17">
    <location>
        <begin position="127"/>
        <end position="334"/>
    </location>
</feature>
<feature type="binding site" evidence="14">
    <location>
        <position position="167"/>
    </location>
    <ligand>
        <name>ATP</name>
        <dbReference type="ChEBI" id="CHEBI:30616"/>
    </ligand>
</feature>
<evidence type="ECO:0000256" key="1">
    <source>
        <dbReference type="ARBA" id="ARBA00009601"/>
    </source>
</evidence>
<dbReference type="SUPFAM" id="SSF56059">
    <property type="entry name" value="Glutathione synthetase ATP-binding domain-like"/>
    <property type="match status" value="1"/>
</dbReference>
<evidence type="ECO:0000256" key="6">
    <source>
        <dbReference type="ARBA" id="ARBA00022777"/>
    </source>
</evidence>
<keyword evidence="6 13" id="KW-0418">Kinase</keyword>
<evidence type="ECO:0000313" key="19">
    <source>
        <dbReference type="Proteomes" id="UP000594263"/>
    </source>
</evidence>
<dbReference type="PROSITE" id="PS50975">
    <property type="entry name" value="ATP_GRASP"/>
    <property type="match status" value="1"/>
</dbReference>
<keyword evidence="7 13" id="KW-0067">ATP-binding</keyword>
<dbReference type="GO" id="GO:0052725">
    <property type="term" value="F:inositol-1,3,4-trisphosphate 6-kinase activity"/>
    <property type="evidence" value="ECO:0007669"/>
    <property type="project" value="InterPro"/>
</dbReference>
<feature type="binding site" evidence="14">
    <location>
        <position position="178"/>
    </location>
    <ligand>
        <name>1D-myo-inositol 1,3,4-trisphosphate</name>
        <dbReference type="ChEBI" id="CHEBI:58414"/>
    </ligand>
</feature>
<dbReference type="Proteomes" id="UP000594263">
    <property type="component" value="Unplaced"/>
</dbReference>
<dbReference type="FunFam" id="3.40.50.11370:FF:000002">
    <property type="entry name" value="Inositol-tetrakisphosphate 1-kinase"/>
    <property type="match status" value="1"/>
</dbReference>
<dbReference type="Gramene" id="Kaladp0037s0413.1.v1.1">
    <property type="protein sequence ID" value="Kaladp0037s0413.1.v1.1"/>
    <property type="gene ID" value="Kaladp0037s0413.v1.1"/>
</dbReference>
<comment type="function">
    <text evidence="13">Kinase that can phosphorylate various inositol polyphosphate such as Ins(3,4,5,6)P4 or Ins(1,3,4)P3.</text>
</comment>
<evidence type="ECO:0000256" key="8">
    <source>
        <dbReference type="ARBA" id="ARBA00022842"/>
    </source>
</evidence>
<dbReference type="GO" id="GO:0052726">
    <property type="term" value="F:inositol-1,3,4-trisphosphate 5-kinase activity"/>
    <property type="evidence" value="ECO:0007669"/>
    <property type="project" value="InterPro"/>
</dbReference>
<evidence type="ECO:0000256" key="12">
    <source>
        <dbReference type="ARBA" id="ARBA00051721"/>
    </source>
</evidence>
<dbReference type="GO" id="GO:0005524">
    <property type="term" value="F:ATP binding"/>
    <property type="evidence" value="ECO:0007669"/>
    <property type="project" value="UniProtKB-UniRule"/>
</dbReference>
<feature type="binding site" evidence="15">
    <location>
        <position position="305"/>
    </location>
    <ligand>
        <name>Mg(2+)</name>
        <dbReference type="ChEBI" id="CHEBI:18420"/>
        <label>1</label>
    </ligand>
</feature>
<feature type="binding site" evidence="15">
    <location>
        <position position="307"/>
    </location>
    <ligand>
        <name>Mg(2+)</name>
        <dbReference type="ChEBI" id="CHEBI:18420"/>
        <label>2</label>
    </ligand>
</feature>
<dbReference type="Pfam" id="PF17927">
    <property type="entry name" value="Ins134_P3_kin_N"/>
    <property type="match status" value="1"/>
</dbReference>
<comment type="catalytic activity">
    <reaction evidence="11">
        <text>1D-myo-inositol 1,3,4-trisphosphate + ATP = 1D-myo-inositol 1,3,4,6-tetrakisphosphate + ADP + H(+)</text>
        <dbReference type="Rhea" id="RHEA:20940"/>
        <dbReference type="ChEBI" id="CHEBI:15378"/>
        <dbReference type="ChEBI" id="CHEBI:30616"/>
        <dbReference type="ChEBI" id="CHEBI:57660"/>
        <dbReference type="ChEBI" id="CHEBI:58414"/>
        <dbReference type="ChEBI" id="CHEBI:456216"/>
        <dbReference type="EC" id="2.7.1.159"/>
    </reaction>
    <physiologicalReaction direction="left-to-right" evidence="11">
        <dbReference type="Rhea" id="RHEA:20941"/>
    </physiologicalReaction>
</comment>
<protein>
    <recommendedName>
        <fullName evidence="13">Inositol-tetrakisphosphate 1-kinase</fullName>
        <ecNumber evidence="13">2.7.1.134</ecNumber>
    </recommendedName>
</protein>
<feature type="binding site" evidence="14">
    <location>
        <position position="210"/>
    </location>
    <ligand>
        <name>1D-myo-inositol 1,3,4-trisphosphate</name>
        <dbReference type="ChEBI" id="CHEBI:58414"/>
    </ligand>
</feature>
<dbReference type="EC" id="2.7.1.134" evidence="13"/>
<evidence type="ECO:0000256" key="3">
    <source>
        <dbReference type="ARBA" id="ARBA00022679"/>
    </source>
</evidence>
<evidence type="ECO:0000313" key="18">
    <source>
        <dbReference type="EnsemblPlants" id="Kaladp0037s0413.1.v1.1"/>
    </source>
</evidence>
<feature type="region of interest" description="Disordered" evidence="16">
    <location>
        <begin position="1"/>
        <end position="26"/>
    </location>
</feature>
<feature type="binding site" evidence="14">
    <location>
        <position position="117"/>
    </location>
    <ligand>
        <name>ATP</name>
        <dbReference type="ChEBI" id="CHEBI:30616"/>
    </ligand>
</feature>
<evidence type="ECO:0000259" key="17">
    <source>
        <dbReference type="PROSITE" id="PS50975"/>
    </source>
</evidence>
<evidence type="ECO:0000256" key="14">
    <source>
        <dbReference type="PIRSR" id="PIRSR038186-1"/>
    </source>
</evidence>
<name>A0A7N0TIQ2_KALFE</name>
<feature type="binding site" evidence="14">
    <location>
        <position position="82"/>
    </location>
    <ligand>
        <name>1D-myo-inositol 1,3,4-trisphosphate</name>
        <dbReference type="ChEBI" id="CHEBI:58414"/>
    </ligand>
</feature>
<dbReference type="GO" id="GO:0000287">
    <property type="term" value="F:magnesium ion binding"/>
    <property type="evidence" value="ECO:0007669"/>
    <property type="project" value="InterPro"/>
</dbReference>
<dbReference type="FunFam" id="3.30.1490.220:FF:000002">
    <property type="entry name" value="Inositol-tetrakisphosphate 1-kinase"/>
    <property type="match status" value="1"/>
</dbReference>
<dbReference type="GO" id="GO:0032957">
    <property type="term" value="P:inositol trisphosphate metabolic process"/>
    <property type="evidence" value="ECO:0007669"/>
    <property type="project" value="InterPro"/>
</dbReference>
<feature type="binding site" evidence="14">
    <location>
        <position position="307"/>
    </location>
    <ligand>
        <name>1D-myo-inositol 1,3,4-trisphosphate</name>
        <dbReference type="ChEBI" id="CHEBI:58414"/>
    </ligand>
</feature>
<keyword evidence="4 13" id="KW-0479">Metal-binding</keyword>
<dbReference type="Gene3D" id="3.30.470.20">
    <property type="entry name" value="ATP-grasp fold, B domain"/>
    <property type="match status" value="1"/>
</dbReference>
<evidence type="ECO:0000256" key="2">
    <source>
        <dbReference type="ARBA" id="ARBA00011245"/>
    </source>
</evidence>
<evidence type="ECO:0000256" key="10">
    <source>
        <dbReference type="ARBA" id="ARBA00051312"/>
    </source>
</evidence>
<dbReference type="EnsemblPlants" id="Kaladp0037s0413.1.v1.1">
    <property type="protein sequence ID" value="Kaladp0037s0413.1.v1.1"/>
    <property type="gene ID" value="Kaladp0037s0413.v1.1"/>
</dbReference>
<reference evidence="18" key="1">
    <citation type="submission" date="2021-01" db="UniProtKB">
        <authorList>
            <consortium name="EnsemblPlants"/>
        </authorList>
    </citation>
    <scope>IDENTIFICATION</scope>
</reference>
<evidence type="ECO:0000256" key="15">
    <source>
        <dbReference type="PIRSR" id="PIRSR038186-2"/>
    </source>
</evidence>
<dbReference type="InterPro" id="IPR008656">
    <property type="entry name" value="Inositol_tetrakis-P_1-kinase"/>
</dbReference>
<organism evidence="18 19">
    <name type="scientific">Kalanchoe fedtschenkoi</name>
    <name type="common">Lavender scallops</name>
    <name type="synonym">South American air plant</name>
    <dbReference type="NCBI Taxonomy" id="63787"/>
    <lineage>
        <taxon>Eukaryota</taxon>
        <taxon>Viridiplantae</taxon>
        <taxon>Streptophyta</taxon>
        <taxon>Embryophyta</taxon>
        <taxon>Tracheophyta</taxon>
        <taxon>Spermatophyta</taxon>
        <taxon>Magnoliopsida</taxon>
        <taxon>eudicotyledons</taxon>
        <taxon>Gunneridae</taxon>
        <taxon>Pentapetalae</taxon>
        <taxon>Saxifragales</taxon>
        <taxon>Crassulaceae</taxon>
        <taxon>Kalanchoe</taxon>
    </lineage>
</organism>
<dbReference type="PANTHER" id="PTHR14217:SF39">
    <property type="entry name" value="INOSITOL-TETRAKISPHOSPHATE 1-KINASE 3"/>
    <property type="match status" value="1"/>
</dbReference>
<dbReference type="AlphaFoldDB" id="A0A7N0TIQ2"/>
<dbReference type="PANTHER" id="PTHR14217">
    <property type="entry name" value="INOSITOL-TETRAKISPHOSPHATE 1-KINASE"/>
    <property type="match status" value="1"/>
</dbReference>
<evidence type="ECO:0000256" key="13">
    <source>
        <dbReference type="PIRNR" id="PIRNR038186"/>
    </source>
</evidence>
<accession>A0A7N0TIQ2</accession>
<feature type="binding site" evidence="15">
    <location>
        <position position="290"/>
    </location>
    <ligand>
        <name>Mg(2+)</name>
        <dbReference type="ChEBI" id="CHEBI:18420"/>
        <label>1</label>
    </ligand>
</feature>
<dbReference type="Pfam" id="PF05770">
    <property type="entry name" value="Ins134_P3_kin"/>
    <property type="match status" value="1"/>
</dbReference>
<dbReference type="GO" id="GO:0052835">
    <property type="term" value="F:inositol-3,4,6-trisphosphate 1-kinase activity"/>
    <property type="evidence" value="ECO:0007669"/>
    <property type="project" value="UniProtKB-ARBA"/>
</dbReference>